<gene>
    <name evidence="7" type="ORF">SNAT2548_LOCUS7265</name>
</gene>
<reference evidence="7" key="1">
    <citation type="submission" date="2021-02" db="EMBL/GenBank/DDBJ databases">
        <authorList>
            <person name="Dougan E. K."/>
            <person name="Rhodes N."/>
            <person name="Thang M."/>
            <person name="Chan C."/>
        </authorList>
    </citation>
    <scope>NUCLEOTIDE SEQUENCE</scope>
</reference>
<name>A0A812JSW9_9DINO</name>
<dbReference type="Gene3D" id="3.40.395.10">
    <property type="entry name" value="Adenoviral Proteinase, Chain A"/>
    <property type="match status" value="1"/>
</dbReference>
<keyword evidence="4" id="KW-0175">Coiled coil</keyword>
<evidence type="ECO:0000259" key="6">
    <source>
        <dbReference type="PROSITE" id="PS50600"/>
    </source>
</evidence>
<feature type="coiled-coil region" evidence="4">
    <location>
        <begin position="179"/>
        <end position="206"/>
    </location>
</feature>
<evidence type="ECO:0000313" key="8">
    <source>
        <dbReference type="Proteomes" id="UP000604046"/>
    </source>
</evidence>
<feature type="compositionally biased region" description="Low complexity" evidence="5">
    <location>
        <begin position="1590"/>
        <end position="1618"/>
    </location>
</feature>
<evidence type="ECO:0000256" key="5">
    <source>
        <dbReference type="SAM" id="MobiDB-lite"/>
    </source>
</evidence>
<dbReference type="GO" id="GO:0008234">
    <property type="term" value="F:cysteine-type peptidase activity"/>
    <property type="evidence" value="ECO:0007669"/>
    <property type="project" value="InterPro"/>
</dbReference>
<proteinExistence type="inferred from homology"/>
<feature type="compositionally biased region" description="Basic and acidic residues" evidence="5">
    <location>
        <begin position="1133"/>
        <end position="1142"/>
    </location>
</feature>
<keyword evidence="8" id="KW-1185">Reference proteome</keyword>
<evidence type="ECO:0000256" key="2">
    <source>
        <dbReference type="ARBA" id="ARBA00022670"/>
    </source>
</evidence>
<evidence type="ECO:0000313" key="7">
    <source>
        <dbReference type="EMBL" id="CAE7212959.1"/>
    </source>
</evidence>
<dbReference type="InterPro" id="IPR003653">
    <property type="entry name" value="Peptidase_C48_C"/>
</dbReference>
<evidence type="ECO:0000256" key="4">
    <source>
        <dbReference type="SAM" id="Coils"/>
    </source>
</evidence>
<dbReference type="EMBL" id="CAJNDS010000502">
    <property type="protein sequence ID" value="CAE7212959.1"/>
    <property type="molecule type" value="Genomic_DNA"/>
</dbReference>
<feature type="compositionally biased region" description="Basic residues" evidence="5">
    <location>
        <begin position="1015"/>
        <end position="1027"/>
    </location>
</feature>
<comment type="caution">
    <text evidence="7">The sequence shown here is derived from an EMBL/GenBank/DDBJ whole genome shotgun (WGS) entry which is preliminary data.</text>
</comment>
<feature type="domain" description="Ubiquitin-like protease family profile" evidence="6">
    <location>
        <begin position="1233"/>
        <end position="1418"/>
    </location>
</feature>
<organism evidence="7 8">
    <name type="scientific">Symbiodinium natans</name>
    <dbReference type="NCBI Taxonomy" id="878477"/>
    <lineage>
        <taxon>Eukaryota</taxon>
        <taxon>Sar</taxon>
        <taxon>Alveolata</taxon>
        <taxon>Dinophyceae</taxon>
        <taxon>Suessiales</taxon>
        <taxon>Symbiodiniaceae</taxon>
        <taxon>Symbiodinium</taxon>
    </lineage>
</organism>
<dbReference type="PROSITE" id="PS50600">
    <property type="entry name" value="ULP_PROTEASE"/>
    <property type="match status" value="1"/>
</dbReference>
<keyword evidence="2" id="KW-0645">Protease</keyword>
<dbReference type="Proteomes" id="UP000604046">
    <property type="component" value="Unassembled WGS sequence"/>
</dbReference>
<feature type="coiled-coil region" evidence="4">
    <location>
        <begin position="1433"/>
        <end position="1480"/>
    </location>
</feature>
<dbReference type="SUPFAM" id="SSF54001">
    <property type="entry name" value="Cysteine proteinases"/>
    <property type="match status" value="1"/>
</dbReference>
<feature type="region of interest" description="Disordered" evidence="5">
    <location>
        <begin position="998"/>
        <end position="1159"/>
    </location>
</feature>
<accession>A0A812JSW9</accession>
<sequence>MMSSGHDAAMETDDGFVMVEAADDDRDLLVPADHGDAADCEYCEGAAQLVFLEIPGPAEPDGLVMLKVCCRHAASYLLLQQDGAERLARRADAVMVLGADSAAPACSTEANLQSPCCQMCSEEAAAKLEATVQSCDGFSYVRRVCSMLVCGDADSQLEAAGSEAIVLKNCSVLGAAPALQQAGEVVLSESEEVQEAEDKQAKLQKQSTLGSFFKVKAAAPPTMLQRLLENKQARSKLQEARAAGQQLVLLTPEELQQKIREHAALRGTPGAPRKQPVQTQDLVVGLAKKSRASFKRRRVEETAGTKAVLADELVKLSEAAASPAEFKRVAVSTYQKPWKTLKKILENREVWHERAKQLQLGAHVQTKRHGVANQHLKRGNMLGRGCRKQGAGRKDAFAANKQRVKAWLERERMMQHAVDGTDLLEAFLDDLQDEVTLLQRKEQGYAAPVKKPELDQTEYNLPGFELVQNLEEYVEGLPDIEAKQRLAECKDRLQRLTENLVKRKSFGARLLKSVKGRLHRPGRLTTLTMQEEEQNVMETWMEFDAALQLTAFGSEDLVIGWSDQIPCWLKMSRGPQIFAEFEKAKSSRLKTADFKKLEEERMQKAVAEASDLLQHAKEIEDEQGAADTEADTAKAEEAEVQKAVVQVLQAEQSGGDTTLRRGVGASEDEKWRCTVEHRLILKNYLKPGADPQAEQRRPALIVKTASHCRLSNIAEDGTWKENEQFEAAGKVFVREKGRSAGRILEPWRKIRSQGLLQNWEIYGQPAAVTDSVIQQWMLQEQGQQFPCSIWVRDSVGSSWSPEVQVSMKLARQIGVKIRGGITDLVQPTDTDFAMSLKASLKAAQAEEKKRMKQTAAATGCRPTFKCSVASLARMLDAAWASQMEREEQRPWSLPCLRRNGYLHWRQKLVLAAKQVSSWLRRHRDEALKQLKDAKLRAAQSEIAYCHHEGYSRARFNGEKLLEMHLEVEVEELEEEVLLQALPYFQSLDTKVQRRLKRAALQPGADERERDQKQQAKNRVKQKRKRKELKAAKEALQELRKTQQKRASEEHGAYCSGGLLQPGRPSKEQQKALQGDAKALQKKSKKQKKQEKKNQKKTELKKQSKYAGGKGKLQRQASEKSMKKDKKQKAALKASKEALKQLESESPAPPAAEPLDPAEEKVQVTVCSEHAGKQYYGRTGAVALSAWQGSADLLNVDLQPGSQAFRREFLEQTSILPDLKMLTLQSLKRSDMQMWLREAALKTLGDDLGDDVEVPRADGSWLLDQHMTVAWLFLQWSLPGLKAASVSFLRPDVVQSFIALADPTTNLEGLGDKEWLQAAGEMQERRRAFLEAELQKDLVFVPIFAGHHWTLVEICRLGSLQVKYYDSLQVESAASRQVAEFFLETLLPGVHLPARANAARQPVGTGQCGSYCLHWVEQRCRSHWPTAATWAARLQSLCKALQKEQGKIDEAKLKAQEKQILAEAKAKLAAAKKKMQEGDMKDLAEKAAESLLKDPAGKPCFENLAANGQCQVLKILEGYTGGTCSRCRTGDGCLSCSKWKATRYWLKKEGFDMEHMYGASGAVLYQRSKVQRAAQLAAYGDKQAKAPQQKPLADAAVAPAPAETQDLPAAPAQPAAEPATQDLPAAPVQTAAEPATQDLPADPVQTAAEPATQDLPADPVQPEPAVEPET</sequence>
<dbReference type="GO" id="GO:0006508">
    <property type="term" value="P:proteolysis"/>
    <property type="evidence" value="ECO:0007669"/>
    <property type="project" value="UniProtKB-KW"/>
</dbReference>
<protein>
    <recommendedName>
        <fullName evidence="6">Ubiquitin-like protease family profile domain-containing protein</fullName>
    </recommendedName>
</protein>
<feature type="compositionally biased region" description="Basic residues" evidence="5">
    <location>
        <begin position="1079"/>
        <end position="1090"/>
    </location>
</feature>
<evidence type="ECO:0000256" key="3">
    <source>
        <dbReference type="ARBA" id="ARBA00022801"/>
    </source>
</evidence>
<evidence type="ECO:0000256" key="1">
    <source>
        <dbReference type="ARBA" id="ARBA00005234"/>
    </source>
</evidence>
<dbReference type="OrthoDB" id="444480at2759"/>
<feature type="compositionally biased region" description="Basic and acidic residues" evidence="5">
    <location>
        <begin position="1004"/>
        <end position="1013"/>
    </location>
</feature>
<feature type="compositionally biased region" description="Basic and acidic residues" evidence="5">
    <location>
        <begin position="1091"/>
        <end position="1101"/>
    </location>
</feature>
<dbReference type="InterPro" id="IPR038765">
    <property type="entry name" value="Papain-like_cys_pep_sf"/>
</dbReference>
<keyword evidence="3" id="KW-0378">Hydrolase</keyword>
<feature type="compositionally biased region" description="Basic and acidic residues" evidence="5">
    <location>
        <begin position="1028"/>
        <end position="1051"/>
    </location>
</feature>
<comment type="similarity">
    <text evidence="1">Belongs to the peptidase C48 family.</text>
</comment>
<feature type="region of interest" description="Disordered" evidence="5">
    <location>
        <begin position="1581"/>
        <end position="1669"/>
    </location>
</feature>